<reference evidence="3" key="1">
    <citation type="journal article" date="2010" name="Genome Biol.">
        <title>Genome sequence of the necrotrophic plant pathogen Pythium ultimum reveals original pathogenicity mechanisms and effector repertoire.</title>
        <authorList>
            <person name="Levesque C.A."/>
            <person name="Brouwer H."/>
            <person name="Cano L."/>
            <person name="Hamilton J.P."/>
            <person name="Holt C."/>
            <person name="Huitema E."/>
            <person name="Raffaele S."/>
            <person name="Robideau G.P."/>
            <person name="Thines M."/>
            <person name="Win J."/>
            <person name="Zerillo M.M."/>
            <person name="Beakes G.W."/>
            <person name="Boore J.L."/>
            <person name="Busam D."/>
            <person name="Dumas B."/>
            <person name="Ferriera S."/>
            <person name="Fuerstenberg S.I."/>
            <person name="Gachon C.M."/>
            <person name="Gaulin E."/>
            <person name="Govers F."/>
            <person name="Grenville-Briggs L."/>
            <person name="Horner N."/>
            <person name="Hostetler J."/>
            <person name="Jiang R.H."/>
            <person name="Johnson J."/>
            <person name="Krajaejun T."/>
            <person name="Lin H."/>
            <person name="Meijer H.J."/>
            <person name="Moore B."/>
            <person name="Morris P."/>
            <person name="Phuntmart V."/>
            <person name="Puiu D."/>
            <person name="Shetty J."/>
            <person name="Stajich J.E."/>
            <person name="Tripathy S."/>
            <person name="Wawra S."/>
            <person name="van West P."/>
            <person name="Whitty B.R."/>
            <person name="Coutinho P.M."/>
            <person name="Henrissat B."/>
            <person name="Martin F."/>
            <person name="Thomas P.D."/>
            <person name="Tyler B.M."/>
            <person name="De Vries R.P."/>
            <person name="Kamoun S."/>
            <person name="Yandell M."/>
            <person name="Tisserat N."/>
            <person name="Buell C.R."/>
        </authorList>
    </citation>
    <scope>NUCLEOTIDE SEQUENCE</scope>
    <source>
        <strain evidence="3">DAOM:BR144</strain>
    </source>
</reference>
<dbReference type="SUPFAM" id="SSF143548">
    <property type="entry name" value="Serine metabolism enzymes domain"/>
    <property type="match status" value="1"/>
</dbReference>
<protein>
    <recommendedName>
        <fullName evidence="1">D-3-phosphoglycerate dehydrogenase ASB domain-containing protein</fullName>
    </recommendedName>
</protein>
<dbReference type="InParanoid" id="K3W608"/>
<dbReference type="Gene3D" id="3.30.1330.90">
    <property type="entry name" value="D-3-phosphoglycerate dehydrogenase, domain 3"/>
    <property type="match status" value="1"/>
</dbReference>
<dbReference type="AlphaFoldDB" id="K3W608"/>
<evidence type="ECO:0000313" key="2">
    <source>
        <dbReference type="EnsemblProtists" id="PYU1_T000399"/>
    </source>
</evidence>
<sequence length="228" mass="24503">MDAGTTKFEALGRFLYQLTISSDPKDQISKISIATSGGIQVDLTSPKAKSALQSAVLKGIFESMAKHRSATAAAAAPKVTLINSSMVAMTNGVDVRQGELAGNEVQHLNNSITVEVQMKNKKEKLLVMGSVFGEDPRIVRVNEYTDFPAFRPEGNLLIFNNEDKPGAIAGILNELKQSQINIANFGLSRQASVKLALGILSLDSVPSEETMASLKKLPTVQNLQFAQV</sequence>
<name>K3W608_GLOUD</name>
<dbReference type="VEuPathDB" id="FungiDB:PYU1_G000399"/>
<dbReference type="Pfam" id="PF19304">
    <property type="entry name" value="PGDH_inter"/>
    <property type="match status" value="1"/>
</dbReference>
<dbReference type="EnsemblProtists" id="PYU1_T000399">
    <property type="protein sequence ID" value="PYU1_T000399"/>
    <property type="gene ID" value="PYU1_G000399"/>
</dbReference>
<evidence type="ECO:0000313" key="3">
    <source>
        <dbReference type="Proteomes" id="UP000019132"/>
    </source>
</evidence>
<dbReference type="STRING" id="431595.K3W608"/>
<evidence type="ECO:0000259" key="1">
    <source>
        <dbReference type="Pfam" id="PF19304"/>
    </source>
</evidence>
<proteinExistence type="predicted"/>
<dbReference type="InterPro" id="IPR029009">
    <property type="entry name" value="ASB_dom_sf"/>
</dbReference>
<organism evidence="2 3">
    <name type="scientific">Globisporangium ultimum (strain ATCC 200006 / CBS 805.95 / DAOM BR144)</name>
    <name type="common">Pythium ultimum</name>
    <dbReference type="NCBI Taxonomy" id="431595"/>
    <lineage>
        <taxon>Eukaryota</taxon>
        <taxon>Sar</taxon>
        <taxon>Stramenopiles</taxon>
        <taxon>Oomycota</taxon>
        <taxon>Peronosporomycetes</taxon>
        <taxon>Pythiales</taxon>
        <taxon>Pythiaceae</taxon>
        <taxon>Globisporangium</taxon>
    </lineage>
</organism>
<reference evidence="2" key="3">
    <citation type="submission" date="2015-02" db="UniProtKB">
        <authorList>
            <consortium name="EnsemblProtists"/>
        </authorList>
    </citation>
    <scope>IDENTIFICATION</scope>
    <source>
        <strain evidence="2">DAOM BR144</strain>
    </source>
</reference>
<dbReference type="SUPFAM" id="SSF55021">
    <property type="entry name" value="ACT-like"/>
    <property type="match status" value="1"/>
</dbReference>
<dbReference type="Proteomes" id="UP000019132">
    <property type="component" value="Unassembled WGS sequence"/>
</dbReference>
<accession>K3W608</accession>
<dbReference type="HOGENOM" id="CLU_1216862_0_0_1"/>
<dbReference type="Gene3D" id="3.30.70.260">
    <property type="match status" value="1"/>
</dbReference>
<dbReference type="InterPro" id="IPR045865">
    <property type="entry name" value="ACT-like_dom_sf"/>
</dbReference>
<keyword evidence="3" id="KW-1185">Reference proteome</keyword>
<dbReference type="InterPro" id="IPR045626">
    <property type="entry name" value="PGDH_ASB_dom"/>
</dbReference>
<dbReference type="eggNOG" id="KOG0068">
    <property type="taxonomic scope" value="Eukaryota"/>
</dbReference>
<feature type="domain" description="D-3-phosphoglycerate dehydrogenase ASB" evidence="1">
    <location>
        <begin position="9"/>
        <end position="142"/>
    </location>
</feature>
<dbReference type="EMBL" id="GL376636">
    <property type="status" value="NOT_ANNOTATED_CDS"/>
    <property type="molecule type" value="Genomic_DNA"/>
</dbReference>
<reference evidence="3" key="2">
    <citation type="submission" date="2010-04" db="EMBL/GenBank/DDBJ databases">
        <authorList>
            <person name="Buell R."/>
            <person name="Hamilton J."/>
            <person name="Hostetler J."/>
        </authorList>
    </citation>
    <scope>NUCLEOTIDE SEQUENCE [LARGE SCALE GENOMIC DNA]</scope>
    <source>
        <strain evidence="3">DAOM:BR144</strain>
    </source>
</reference>